<sequence>MEEKFQDEMGENLVVGTVWALVISLPVWAGIIFLVYRFVLSF</sequence>
<organism evidence="2 3">
    <name type="scientific">Shouchella xiaoxiensis</name>
    <dbReference type="NCBI Taxonomy" id="766895"/>
    <lineage>
        <taxon>Bacteria</taxon>
        <taxon>Bacillati</taxon>
        <taxon>Bacillota</taxon>
        <taxon>Bacilli</taxon>
        <taxon>Bacillales</taxon>
        <taxon>Bacillaceae</taxon>
        <taxon>Shouchella</taxon>
    </lineage>
</organism>
<reference evidence="2" key="1">
    <citation type="submission" date="2021-01" db="EMBL/GenBank/DDBJ databases">
        <title>Genomic Encyclopedia of Type Strains, Phase IV (KMG-IV): sequencing the most valuable type-strain genomes for metagenomic binning, comparative biology and taxonomic classification.</title>
        <authorList>
            <person name="Goeker M."/>
        </authorList>
    </citation>
    <scope>NUCLEOTIDE SEQUENCE</scope>
    <source>
        <strain evidence="2">DSM 21943</strain>
    </source>
</reference>
<name>A0ABS2SW32_9BACI</name>
<dbReference type="Proteomes" id="UP001179280">
    <property type="component" value="Unassembled WGS sequence"/>
</dbReference>
<accession>A0ABS2SW32</accession>
<protein>
    <submittedName>
        <fullName evidence="2">Uncharacterized protein</fullName>
    </submittedName>
</protein>
<feature type="transmembrane region" description="Helical" evidence="1">
    <location>
        <begin position="12"/>
        <end position="36"/>
    </location>
</feature>
<keyword evidence="3" id="KW-1185">Reference proteome</keyword>
<evidence type="ECO:0000256" key="1">
    <source>
        <dbReference type="SAM" id="Phobius"/>
    </source>
</evidence>
<gene>
    <name evidence="2" type="ORF">JOC54_002280</name>
</gene>
<dbReference type="RefSeq" id="WP_275582701.1">
    <property type="nucleotide sequence ID" value="NZ_JAFBCV010000006.1"/>
</dbReference>
<evidence type="ECO:0000313" key="2">
    <source>
        <dbReference type="EMBL" id="MBM7839010.1"/>
    </source>
</evidence>
<keyword evidence="1" id="KW-0812">Transmembrane</keyword>
<proteinExistence type="predicted"/>
<keyword evidence="1" id="KW-0472">Membrane</keyword>
<keyword evidence="1" id="KW-1133">Transmembrane helix</keyword>
<evidence type="ECO:0000313" key="3">
    <source>
        <dbReference type="Proteomes" id="UP001179280"/>
    </source>
</evidence>
<dbReference type="EMBL" id="JAFBCV010000006">
    <property type="protein sequence ID" value="MBM7839010.1"/>
    <property type="molecule type" value="Genomic_DNA"/>
</dbReference>
<comment type="caution">
    <text evidence="2">The sequence shown here is derived from an EMBL/GenBank/DDBJ whole genome shotgun (WGS) entry which is preliminary data.</text>
</comment>